<reference evidence="3 4" key="1">
    <citation type="submission" date="2013-02" db="EMBL/GenBank/DDBJ databases">
        <title>The Genome Sequence of Acinetobacter sp. NIPH 713.</title>
        <authorList>
            <consortium name="The Broad Institute Genome Sequencing Platform"/>
            <consortium name="The Broad Institute Genome Sequencing Center for Infectious Disease"/>
            <person name="Cerqueira G."/>
            <person name="Feldgarden M."/>
            <person name="Courvalin P."/>
            <person name="Perichon B."/>
            <person name="Grillot-Courvalin C."/>
            <person name="Clermont D."/>
            <person name="Rocha E."/>
            <person name="Yoon E.-J."/>
            <person name="Nemec A."/>
            <person name="Walker B."/>
            <person name="Young S.K."/>
            <person name="Zeng Q."/>
            <person name="Gargeya S."/>
            <person name="Fitzgerald M."/>
            <person name="Haas B."/>
            <person name="Abouelleil A."/>
            <person name="Alvarado L."/>
            <person name="Arachchi H.M."/>
            <person name="Berlin A.M."/>
            <person name="Chapman S.B."/>
            <person name="Dewar J."/>
            <person name="Goldberg J."/>
            <person name="Griggs A."/>
            <person name="Gujja S."/>
            <person name="Hansen M."/>
            <person name="Howarth C."/>
            <person name="Imamovic A."/>
            <person name="Larimer J."/>
            <person name="McCowan C."/>
            <person name="Murphy C."/>
            <person name="Neiman D."/>
            <person name="Pearson M."/>
            <person name="Priest M."/>
            <person name="Roberts A."/>
            <person name="Saif S."/>
            <person name="Shea T."/>
            <person name="Sisk P."/>
            <person name="Sykes S."/>
            <person name="Wortman J."/>
            <person name="Nusbaum C."/>
            <person name="Birren B."/>
        </authorList>
    </citation>
    <scope>NUCLEOTIDE SEQUENCE [LARGE SCALE GENOMIC DNA]</scope>
    <source>
        <strain evidence="3 4">NIPH 713</strain>
    </source>
</reference>
<dbReference type="InterPro" id="IPR031304">
    <property type="entry name" value="SLT_2"/>
</dbReference>
<dbReference type="PANTHER" id="PTHR30163:SF9">
    <property type="entry name" value="MEMBRANE-BOUND LYTIC MUREIN TRANSGLYCOSYLASE B"/>
    <property type="match status" value="1"/>
</dbReference>
<evidence type="ECO:0000259" key="2">
    <source>
        <dbReference type="Pfam" id="PF13406"/>
    </source>
</evidence>
<protein>
    <submittedName>
        <fullName evidence="3">Lytic murein transglycosylase B</fullName>
    </submittedName>
</protein>
<feature type="domain" description="Transglycosylase SLT" evidence="2">
    <location>
        <begin position="63"/>
        <end position="356"/>
    </location>
</feature>
<dbReference type="PANTHER" id="PTHR30163">
    <property type="entry name" value="MEMBRANE-BOUND LYTIC MUREIN TRANSGLYCOSYLASE B"/>
    <property type="match status" value="1"/>
</dbReference>
<dbReference type="AlphaFoldDB" id="N9KU87"/>
<dbReference type="InterPro" id="IPR011757">
    <property type="entry name" value="Lytic_transglycosylase_MltB"/>
</dbReference>
<dbReference type="CDD" id="cd13399">
    <property type="entry name" value="Slt35-like"/>
    <property type="match status" value="1"/>
</dbReference>
<sequence>MIEKISQSFSWHDSNNIARNLSKIGNRTKMLKSNFYKKFKQLSIALTAFGLSSFSLANDFQSHPSYASFKQTAMQNYGLSAQQVDSAMNGARNLPNIINIMNRPGESKPWYSYKTNFLAESTIQRGVRFKQQYAETLNRAEQQFGVPQSIILGILGVETGFGTNKGSFVTRDALATLGFGYERRAQYFQDELAALIAWSYKDGVSASSIVGSYAGAVGYPQFMPSNIPKFGVDYDGNGHIDLRNSAVDAIGSIANYLAQHGWQRNQPIAFPARYSGSNPDAIIAKDLTQPSPYGVLKTQGISPMNPIVQIDDLDLVNVIQLQENYGHIYYITYPNFQVITTYNRSRMYATALWLLGTEITSR</sequence>
<organism evidence="3 4">
    <name type="scientific">Acinetobacter pseudolwoffii</name>
    <dbReference type="NCBI Taxonomy" id="2053287"/>
    <lineage>
        <taxon>Bacteria</taxon>
        <taxon>Pseudomonadati</taxon>
        <taxon>Pseudomonadota</taxon>
        <taxon>Gammaproteobacteria</taxon>
        <taxon>Moraxellales</taxon>
        <taxon>Moraxellaceae</taxon>
        <taxon>Acinetobacter</taxon>
    </lineage>
</organism>
<dbReference type="Gene3D" id="1.10.530.10">
    <property type="match status" value="1"/>
</dbReference>
<dbReference type="GO" id="GO:0008933">
    <property type="term" value="F:peptidoglycan lytic transglycosylase activity"/>
    <property type="evidence" value="ECO:0007669"/>
    <property type="project" value="TreeGrafter"/>
</dbReference>
<accession>N9KU87</accession>
<dbReference type="Gene3D" id="1.10.8.350">
    <property type="entry name" value="Bacterial muramidase"/>
    <property type="match status" value="1"/>
</dbReference>
<dbReference type="SUPFAM" id="SSF53955">
    <property type="entry name" value="Lysozyme-like"/>
    <property type="match status" value="1"/>
</dbReference>
<dbReference type="PATRIC" id="fig|1217709.3.peg.771"/>
<dbReference type="NCBIfam" id="TIGR02282">
    <property type="entry name" value="MltB"/>
    <property type="match status" value="1"/>
</dbReference>
<dbReference type="EMBL" id="APRJ01000010">
    <property type="protein sequence ID" value="ENW87568.1"/>
    <property type="molecule type" value="Genomic_DNA"/>
</dbReference>
<evidence type="ECO:0000313" key="4">
    <source>
        <dbReference type="Proteomes" id="UP000023774"/>
    </source>
</evidence>
<dbReference type="HOGENOM" id="CLU_035402_1_1_6"/>
<comment type="caution">
    <text evidence="3">The sequence shown here is derived from an EMBL/GenBank/DDBJ whole genome shotgun (WGS) entry which is preliminary data.</text>
</comment>
<evidence type="ECO:0000313" key="3">
    <source>
        <dbReference type="EMBL" id="ENW87568.1"/>
    </source>
</evidence>
<feature type="active site" evidence="1">
    <location>
        <position position="158"/>
    </location>
</feature>
<keyword evidence="4" id="KW-1185">Reference proteome</keyword>
<dbReference type="GO" id="GO:0009253">
    <property type="term" value="P:peptidoglycan catabolic process"/>
    <property type="evidence" value="ECO:0007669"/>
    <property type="project" value="TreeGrafter"/>
</dbReference>
<dbReference type="InterPro" id="IPR043426">
    <property type="entry name" value="MltB-like"/>
</dbReference>
<evidence type="ECO:0000256" key="1">
    <source>
        <dbReference type="PIRSR" id="PIRSR611757-1"/>
    </source>
</evidence>
<gene>
    <name evidence="3" type="ORF">F906_00809</name>
</gene>
<proteinExistence type="predicted"/>
<name>N9KU87_9GAMM</name>
<dbReference type="InterPro" id="IPR023346">
    <property type="entry name" value="Lysozyme-like_dom_sf"/>
</dbReference>
<dbReference type="Pfam" id="PF13406">
    <property type="entry name" value="SLT_2"/>
    <property type="match status" value="1"/>
</dbReference>
<dbReference type="Proteomes" id="UP000023774">
    <property type="component" value="Unassembled WGS sequence"/>
</dbReference>